<dbReference type="Gene3D" id="3.80.10.10">
    <property type="entry name" value="Ribonuclease Inhibitor"/>
    <property type="match status" value="1"/>
</dbReference>
<evidence type="ECO:0000313" key="3">
    <source>
        <dbReference type="EMBL" id="THV01027.1"/>
    </source>
</evidence>
<evidence type="ECO:0000256" key="1">
    <source>
        <dbReference type="SAM" id="MobiDB-lite"/>
    </source>
</evidence>
<name>A0A4S8MEM6_DENBC</name>
<feature type="domain" description="F-box" evidence="2">
    <location>
        <begin position="52"/>
        <end position="99"/>
    </location>
</feature>
<evidence type="ECO:0000313" key="4">
    <source>
        <dbReference type="Proteomes" id="UP000297245"/>
    </source>
</evidence>
<dbReference type="SUPFAM" id="SSF81383">
    <property type="entry name" value="F-box domain"/>
    <property type="match status" value="1"/>
</dbReference>
<dbReference type="InterPro" id="IPR032675">
    <property type="entry name" value="LRR_dom_sf"/>
</dbReference>
<dbReference type="OrthoDB" id="2870744at2759"/>
<feature type="region of interest" description="Disordered" evidence="1">
    <location>
        <begin position="24"/>
        <end position="50"/>
    </location>
</feature>
<gene>
    <name evidence="3" type="ORF">K435DRAFT_421428</name>
</gene>
<dbReference type="Proteomes" id="UP000297245">
    <property type="component" value="Unassembled WGS sequence"/>
</dbReference>
<dbReference type="EMBL" id="ML179095">
    <property type="protein sequence ID" value="THV01027.1"/>
    <property type="molecule type" value="Genomic_DNA"/>
</dbReference>
<evidence type="ECO:0000259" key="2">
    <source>
        <dbReference type="PROSITE" id="PS50181"/>
    </source>
</evidence>
<dbReference type="CDD" id="cd09917">
    <property type="entry name" value="F-box_SF"/>
    <property type="match status" value="1"/>
</dbReference>
<reference evidence="3 4" key="1">
    <citation type="journal article" date="2019" name="Nat. Ecol. Evol.">
        <title>Megaphylogeny resolves global patterns of mushroom evolution.</title>
        <authorList>
            <person name="Varga T."/>
            <person name="Krizsan K."/>
            <person name="Foldi C."/>
            <person name="Dima B."/>
            <person name="Sanchez-Garcia M."/>
            <person name="Sanchez-Ramirez S."/>
            <person name="Szollosi G.J."/>
            <person name="Szarkandi J.G."/>
            <person name="Papp V."/>
            <person name="Albert L."/>
            <person name="Andreopoulos W."/>
            <person name="Angelini C."/>
            <person name="Antonin V."/>
            <person name="Barry K.W."/>
            <person name="Bougher N.L."/>
            <person name="Buchanan P."/>
            <person name="Buyck B."/>
            <person name="Bense V."/>
            <person name="Catcheside P."/>
            <person name="Chovatia M."/>
            <person name="Cooper J."/>
            <person name="Damon W."/>
            <person name="Desjardin D."/>
            <person name="Finy P."/>
            <person name="Geml J."/>
            <person name="Haridas S."/>
            <person name="Hughes K."/>
            <person name="Justo A."/>
            <person name="Karasinski D."/>
            <person name="Kautmanova I."/>
            <person name="Kiss B."/>
            <person name="Kocsube S."/>
            <person name="Kotiranta H."/>
            <person name="LaButti K.M."/>
            <person name="Lechner B.E."/>
            <person name="Liimatainen K."/>
            <person name="Lipzen A."/>
            <person name="Lukacs Z."/>
            <person name="Mihaltcheva S."/>
            <person name="Morgado L.N."/>
            <person name="Niskanen T."/>
            <person name="Noordeloos M.E."/>
            <person name="Ohm R.A."/>
            <person name="Ortiz-Santana B."/>
            <person name="Ovrebo C."/>
            <person name="Racz N."/>
            <person name="Riley R."/>
            <person name="Savchenko A."/>
            <person name="Shiryaev A."/>
            <person name="Soop K."/>
            <person name="Spirin V."/>
            <person name="Szebenyi C."/>
            <person name="Tomsovsky M."/>
            <person name="Tulloss R.E."/>
            <person name="Uehling J."/>
            <person name="Grigoriev I.V."/>
            <person name="Vagvolgyi C."/>
            <person name="Papp T."/>
            <person name="Martin F.M."/>
            <person name="Miettinen O."/>
            <person name="Hibbett D.S."/>
            <person name="Nagy L.G."/>
        </authorList>
    </citation>
    <scope>NUCLEOTIDE SEQUENCE [LARGE SCALE GENOMIC DNA]</scope>
    <source>
        <strain evidence="3 4">CBS 962.96</strain>
    </source>
</reference>
<keyword evidence="4" id="KW-1185">Reference proteome</keyword>
<dbReference type="InterPro" id="IPR036047">
    <property type="entry name" value="F-box-like_dom_sf"/>
</dbReference>
<proteinExistence type="predicted"/>
<dbReference type="SUPFAM" id="SSF52047">
    <property type="entry name" value="RNI-like"/>
    <property type="match status" value="1"/>
</dbReference>
<dbReference type="PROSITE" id="PS50181">
    <property type="entry name" value="FBOX"/>
    <property type="match status" value="1"/>
</dbReference>
<accession>A0A4S8MEM6</accession>
<dbReference type="InterPro" id="IPR001810">
    <property type="entry name" value="F-box_dom"/>
</dbReference>
<dbReference type="Pfam" id="PF00646">
    <property type="entry name" value="F-box"/>
    <property type="match status" value="1"/>
</dbReference>
<sequence>MGVELQAQKSSQILSRLSISGKTSKRKAVNKNKALKPELPTSSSSTSVLTASNQARDIPDDVIYEIVKWLPRVDVMHCSLMSRSIYNLCKPFLYTFVDLSYPESCRSALKFFSRRPDLARWINTLIIRPNPGAGWSNSADKPMDERWMVSVIEDLALGGSLTSLRTFEWYGKQTPRESLWSVLRSSCPKLRSIGLCVTISLGSDLLDPESNLFDFEDLRGFHLTTQILERGYTHVPKNHELPPRLWSMLLERSPNLEELTLDGACLSDEVWQLEPVLRGRWPRLRKLALGHISALDSSTSSHEQTISDFLDAHANLEDVSLIGNASYSPQTISEFLSMPKILSWKGRLAHLKHAGPKCQIRNLCLTPQGKSWRCVKKST</sequence>
<organism evidence="3 4">
    <name type="scientific">Dendrothele bispora (strain CBS 962.96)</name>
    <dbReference type="NCBI Taxonomy" id="1314807"/>
    <lineage>
        <taxon>Eukaryota</taxon>
        <taxon>Fungi</taxon>
        <taxon>Dikarya</taxon>
        <taxon>Basidiomycota</taxon>
        <taxon>Agaricomycotina</taxon>
        <taxon>Agaricomycetes</taxon>
        <taxon>Agaricomycetidae</taxon>
        <taxon>Agaricales</taxon>
        <taxon>Agaricales incertae sedis</taxon>
        <taxon>Dendrothele</taxon>
    </lineage>
</organism>
<dbReference type="AlphaFoldDB" id="A0A4S8MEM6"/>
<feature type="compositionally biased region" description="Basic residues" evidence="1">
    <location>
        <begin position="24"/>
        <end position="34"/>
    </location>
</feature>
<protein>
    <recommendedName>
        <fullName evidence="2">F-box domain-containing protein</fullName>
    </recommendedName>
</protein>